<feature type="domain" description="PASTA" evidence="13">
    <location>
        <begin position="605"/>
        <end position="668"/>
    </location>
</feature>
<accession>A0A1D9MMF9</accession>
<sequence length="668" mass="71760">MSSAQAGSDSKTGNPANKEVDALNGVLLDGRYRVLSVLARGGMATVYQGLDERLDRQVAIKVLHPHLVDTGTFLTRFHQEARSVAKLIHPQIVTVFDQGELNSTAFIVMELVSGPSLRDVLLAKKTLTIKEALQLTSQILTGLAAAHRQGVVHRDVKPENILIAPDGTPKIADFGLAKTVSEASAANTQTVLGTVNYVPPEVVLRGEANASADLYSLGIMLYEMLCGSLPFSSQTPINVAFAHANQDVPPPSAKLPWLPTEIDDLVSALCARDPEDRFETALSAKQVVDQLLRTLPPSIQHRRETEVDAISEASSANQTQVQSAPIPLLADKTTRLNIPSETNPLPFAPVTASNLPQNASPTEENASKETKSKKKFWWIALVLLLLLAGSGAGGAWWYYETGPGSLRTIPALVKMPLAKATSILEANNLKVETKEVFSDDIPAGEVVNSSPKVGSEVKKGSAVSLEISKGVQTFKVPEVLKTDVEKAKAEITKAGLNVGEVNSEWSEEIPANHVISLDPAPGTSIKHDSAVNLVVSKGRQPFKVPNLIGLEKPEAVKILDESVFKYTTSEEFNDEVPAGKVISQSIDPDKDAFRADEINLVISKGPDLVEVPQTFGMQLDRATQKLEDAGFKVRVEKLYGGLFGTVRTSDPAGGQKAKRGATITLKIV</sequence>
<dbReference type="SMART" id="SM00220">
    <property type="entry name" value="S_TKc"/>
    <property type="match status" value="1"/>
</dbReference>
<evidence type="ECO:0000256" key="10">
    <source>
        <dbReference type="SAM" id="MobiDB-lite"/>
    </source>
</evidence>
<evidence type="ECO:0000256" key="4">
    <source>
        <dbReference type="ARBA" id="ARBA00022737"/>
    </source>
</evidence>
<keyword evidence="2" id="KW-0723">Serine/threonine-protein kinase</keyword>
<dbReference type="Pfam" id="PF03793">
    <property type="entry name" value="PASTA"/>
    <property type="match status" value="4"/>
</dbReference>
<reference evidence="14 15" key="1">
    <citation type="submission" date="2016-10" db="EMBL/GenBank/DDBJ databases">
        <title>Actinomyces aegypiusis sp. nov., isolated from the Aegypius monachus in Qinghai Tibet Plateau China.</title>
        <authorList>
            <person name="Wang Y."/>
        </authorList>
    </citation>
    <scope>NUCLEOTIDE SEQUENCE [LARGE SCALE GENOMIC DNA]</scope>
    <source>
        <strain evidence="14 15">VUL4_3</strain>
    </source>
</reference>
<keyword evidence="11" id="KW-0472">Membrane</keyword>
<dbReference type="AlphaFoldDB" id="A0A1D9MMF9"/>
<proteinExistence type="predicted"/>
<organism evidence="14 15">
    <name type="scientific">Boudabousia tangfeifanii</name>
    <dbReference type="NCBI Taxonomy" id="1912795"/>
    <lineage>
        <taxon>Bacteria</taxon>
        <taxon>Bacillati</taxon>
        <taxon>Actinomycetota</taxon>
        <taxon>Actinomycetes</taxon>
        <taxon>Actinomycetales</taxon>
        <taxon>Actinomycetaceae</taxon>
        <taxon>Boudabousia</taxon>
    </lineage>
</organism>
<dbReference type="PANTHER" id="PTHR43289:SF6">
    <property type="entry name" value="SERINE_THREONINE-PROTEIN KINASE NEKL-3"/>
    <property type="match status" value="1"/>
</dbReference>
<feature type="domain" description="PASTA" evidence="13">
    <location>
        <begin position="538"/>
        <end position="604"/>
    </location>
</feature>
<evidence type="ECO:0000256" key="3">
    <source>
        <dbReference type="ARBA" id="ARBA00022679"/>
    </source>
</evidence>
<feature type="transmembrane region" description="Helical" evidence="11">
    <location>
        <begin position="376"/>
        <end position="399"/>
    </location>
</feature>
<feature type="domain" description="PASTA" evidence="13">
    <location>
        <begin position="402"/>
        <end position="469"/>
    </location>
</feature>
<evidence type="ECO:0000256" key="5">
    <source>
        <dbReference type="ARBA" id="ARBA00022741"/>
    </source>
</evidence>
<keyword evidence="7" id="KW-0067">ATP-binding</keyword>
<keyword evidence="11" id="KW-1133">Transmembrane helix</keyword>
<dbReference type="EMBL" id="CP017812">
    <property type="protein sequence ID" value="AOZ73474.1"/>
    <property type="molecule type" value="Genomic_DNA"/>
</dbReference>
<dbReference type="STRING" id="1912795.BK816_04770"/>
<evidence type="ECO:0000256" key="11">
    <source>
        <dbReference type="SAM" id="Phobius"/>
    </source>
</evidence>
<keyword evidence="11" id="KW-0812">Transmembrane</keyword>
<feature type="region of interest" description="Disordered" evidence="10">
    <location>
        <begin position="340"/>
        <end position="368"/>
    </location>
</feature>
<gene>
    <name evidence="14" type="ORF">BK816_04770</name>
</gene>
<evidence type="ECO:0000313" key="14">
    <source>
        <dbReference type="EMBL" id="AOZ73474.1"/>
    </source>
</evidence>
<dbReference type="CDD" id="cd06577">
    <property type="entry name" value="PASTA_pknB"/>
    <property type="match status" value="4"/>
</dbReference>
<dbReference type="PROSITE" id="PS50011">
    <property type="entry name" value="PROTEIN_KINASE_DOM"/>
    <property type="match status" value="1"/>
</dbReference>
<evidence type="ECO:0000256" key="9">
    <source>
        <dbReference type="ARBA" id="ARBA00048679"/>
    </source>
</evidence>
<comment type="catalytic activity">
    <reaction evidence="8">
        <text>L-threonyl-[protein] + ATP = O-phospho-L-threonyl-[protein] + ADP + H(+)</text>
        <dbReference type="Rhea" id="RHEA:46608"/>
        <dbReference type="Rhea" id="RHEA-COMP:11060"/>
        <dbReference type="Rhea" id="RHEA-COMP:11605"/>
        <dbReference type="ChEBI" id="CHEBI:15378"/>
        <dbReference type="ChEBI" id="CHEBI:30013"/>
        <dbReference type="ChEBI" id="CHEBI:30616"/>
        <dbReference type="ChEBI" id="CHEBI:61977"/>
        <dbReference type="ChEBI" id="CHEBI:456216"/>
        <dbReference type="EC" id="2.7.11.1"/>
    </reaction>
</comment>
<comment type="catalytic activity">
    <reaction evidence="9">
        <text>L-seryl-[protein] + ATP = O-phospho-L-seryl-[protein] + ADP + H(+)</text>
        <dbReference type="Rhea" id="RHEA:17989"/>
        <dbReference type="Rhea" id="RHEA-COMP:9863"/>
        <dbReference type="Rhea" id="RHEA-COMP:11604"/>
        <dbReference type="ChEBI" id="CHEBI:15378"/>
        <dbReference type="ChEBI" id="CHEBI:29999"/>
        <dbReference type="ChEBI" id="CHEBI:30616"/>
        <dbReference type="ChEBI" id="CHEBI:83421"/>
        <dbReference type="ChEBI" id="CHEBI:456216"/>
        <dbReference type="EC" id="2.7.11.1"/>
    </reaction>
</comment>
<dbReference type="KEGG" id="avu:BK816_04770"/>
<dbReference type="EC" id="2.7.11.1" evidence="1"/>
<keyword evidence="15" id="KW-1185">Reference proteome</keyword>
<dbReference type="PROSITE" id="PS51178">
    <property type="entry name" value="PASTA"/>
    <property type="match status" value="4"/>
</dbReference>
<dbReference type="InterPro" id="IPR005543">
    <property type="entry name" value="PASTA_dom"/>
</dbReference>
<keyword evidence="3" id="KW-0808">Transferase</keyword>
<dbReference type="Proteomes" id="UP000176288">
    <property type="component" value="Chromosome"/>
</dbReference>
<evidence type="ECO:0000256" key="6">
    <source>
        <dbReference type="ARBA" id="ARBA00022777"/>
    </source>
</evidence>
<dbReference type="PROSITE" id="PS00108">
    <property type="entry name" value="PROTEIN_KINASE_ST"/>
    <property type="match status" value="1"/>
</dbReference>
<dbReference type="Pfam" id="PF00069">
    <property type="entry name" value="Pkinase"/>
    <property type="match status" value="1"/>
</dbReference>
<dbReference type="InterPro" id="IPR008271">
    <property type="entry name" value="Ser/Thr_kinase_AS"/>
</dbReference>
<dbReference type="SMART" id="SM00740">
    <property type="entry name" value="PASTA"/>
    <property type="match status" value="4"/>
</dbReference>
<keyword evidence="4" id="KW-0677">Repeat</keyword>
<keyword evidence="6" id="KW-0418">Kinase</keyword>
<dbReference type="Gene3D" id="3.30.10.20">
    <property type="match status" value="4"/>
</dbReference>
<dbReference type="GO" id="GO:0005524">
    <property type="term" value="F:ATP binding"/>
    <property type="evidence" value="ECO:0007669"/>
    <property type="project" value="UniProtKB-KW"/>
</dbReference>
<evidence type="ECO:0000256" key="7">
    <source>
        <dbReference type="ARBA" id="ARBA00022840"/>
    </source>
</evidence>
<dbReference type="SUPFAM" id="SSF56112">
    <property type="entry name" value="Protein kinase-like (PK-like)"/>
    <property type="match status" value="1"/>
</dbReference>
<dbReference type="InterPro" id="IPR000719">
    <property type="entry name" value="Prot_kinase_dom"/>
</dbReference>
<feature type="domain" description="Protein kinase" evidence="12">
    <location>
        <begin position="32"/>
        <end position="292"/>
    </location>
</feature>
<evidence type="ECO:0000256" key="8">
    <source>
        <dbReference type="ARBA" id="ARBA00047899"/>
    </source>
</evidence>
<dbReference type="CDD" id="cd14014">
    <property type="entry name" value="STKc_PknB_like"/>
    <property type="match status" value="1"/>
</dbReference>
<name>A0A1D9MMF9_9ACTO</name>
<evidence type="ECO:0000259" key="13">
    <source>
        <dbReference type="PROSITE" id="PS51178"/>
    </source>
</evidence>
<evidence type="ECO:0000256" key="1">
    <source>
        <dbReference type="ARBA" id="ARBA00012513"/>
    </source>
</evidence>
<dbReference type="PANTHER" id="PTHR43289">
    <property type="entry name" value="MITOGEN-ACTIVATED PROTEIN KINASE KINASE KINASE 20-RELATED"/>
    <property type="match status" value="1"/>
</dbReference>
<evidence type="ECO:0000259" key="12">
    <source>
        <dbReference type="PROSITE" id="PS50011"/>
    </source>
</evidence>
<dbReference type="FunFam" id="3.30.200.20:FF:000035">
    <property type="entry name" value="Serine/threonine protein kinase Stk1"/>
    <property type="match status" value="1"/>
</dbReference>
<dbReference type="Gene3D" id="3.30.200.20">
    <property type="entry name" value="Phosphorylase Kinase, domain 1"/>
    <property type="match status" value="1"/>
</dbReference>
<dbReference type="InterPro" id="IPR011009">
    <property type="entry name" value="Kinase-like_dom_sf"/>
</dbReference>
<keyword evidence="5" id="KW-0547">Nucleotide-binding</keyword>
<evidence type="ECO:0000256" key="2">
    <source>
        <dbReference type="ARBA" id="ARBA00022527"/>
    </source>
</evidence>
<evidence type="ECO:0000313" key="15">
    <source>
        <dbReference type="Proteomes" id="UP000176288"/>
    </source>
</evidence>
<dbReference type="GO" id="GO:0004674">
    <property type="term" value="F:protein serine/threonine kinase activity"/>
    <property type="evidence" value="ECO:0007669"/>
    <property type="project" value="UniProtKB-KW"/>
</dbReference>
<protein>
    <recommendedName>
        <fullName evidence="1">non-specific serine/threonine protein kinase</fullName>
        <ecNumber evidence="1">2.7.11.1</ecNumber>
    </recommendedName>
</protein>
<feature type="compositionally biased region" description="Polar residues" evidence="10">
    <location>
        <begin position="351"/>
        <end position="364"/>
    </location>
</feature>
<dbReference type="Gene3D" id="1.10.510.10">
    <property type="entry name" value="Transferase(Phosphotransferase) domain 1"/>
    <property type="match status" value="1"/>
</dbReference>
<feature type="domain" description="PASTA" evidence="13">
    <location>
        <begin position="470"/>
        <end position="537"/>
    </location>
</feature>